<accession>A0C5G6</accession>
<dbReference type="eggNOG" id="KOG0119">
    <property type="taxonomic scope" value="Eukaryota"/>
</dbReference>
<feature type="domain" description="CR-type" evidence="9">
    <location>
        <begin position="632"/>
        <end position="717"/>
    </location>
</feature>
<evidence type="ECO:0000313" key="10">
    <source>
        <dbReference type="EMBL" id="CAK66033.1"/>
    </source>
</evidence>
<dbReference type="GO" id="GO:0005737">
    <property type="term" value="C:cytoplasm"/>
    <property type="evidence" value="ECO:0000318"/>
    <property type="project" value="GO_Central"/>
</dbReference>
<dbReference type="GO" id="GO:0008270">
    <property type="term" value="F:zinc ion binding"/>
    <property type="evidence" value="ECO:0007669"/>
    <property type="project" value="UniProtKB-KW"/>
</dbReference>
<dbReference type="GeneID" id="5019215"/>
<dbReference type="Pfam" id="PF22675">
    <property type="entry name" value="KH-I_KHDC4-BBP"/>
    <property type="match status" value="1"/>
</dbReference>
<evidence type="ECO:0000256" key="2">
    <source>
        <dbReference type="ARBA" id="ARBA00022737"/>
    </source>
</evidence>
<evidence type="ECO:0000259" key="8">
    <source>
        <dbReference type="PROSITE" id="PS50076"/>
    </source>
</evidence>
<dbReference type="Gene3D" id="1.10.287.110">
    <property type="entry name" value="DnaJ domain"/>
    <property type="match status" value="1"/>
</dbReference>
<dbReference type="STRING" id="5888.A0C5G6"/>
<dbReference type="InterPro" id="IPR004088">
    <property type="entry name" value="KH_dom_type_1"/>
</dbReference>
<dbReference type="GO" id="GO:0006457">
    <property type="term" value="P:protein folding"/>
    <property type="evidence" value="ECO:0007669"/>
    <property type="project" value="InterPro"/>
</dbReference>
<protein>
    <recommendedName>
        <fullName evidence="12">J domain-containing protein</fullName>
    </recommendedName>
</protein>
<dbReference type="PANTHER" id="PTHR43888">
    <property type="entry name" value="DNAJ-LIKE-2, ISOFORM A-RELATED"/>
    <property type="match status" value="1"/>
</dbReference>
<keyword evidence="2" id="KW-0677">Repeat</keyword>
<feature type="region of interest" description="Disordered" evidence="7">
    <location>
        <begin position="224"/>
        <end position="247"/>
    </location>
</feature>
<evidence type="ECO:0000256" key="4">
    <source>
        <dbReference type="ARBA" id="ARBA00022833"/>
    </source>
</evidence>
<dbReference type="Gene3D" id="3.30.1370.10">
    <property type="entry name" value="K Homology domain, type 1"/>
    <property type="match status" value="3"/>
</dbReference>
<dbReference type="InterPro" id="IPR001305">
    <property type="entry name" value="HSP_DnaJ_Cys-rich_dom"/>
</dbReference>
<evidence type="ECO:0000259" key="9">
    <source>
        <dbReference type="PROSITE" id="PS51188"/>
    </source>
</evidence>
<evidence type="ECO:0000256" key="1">
    <source>
        <dbReference type="ARBA" id="ARBA00022723"/>
    </source>
</evidence>
<keyword evidence="11" id="KW-1185">Reference proteome</keyword>
<dbReference type="eggNOG" id="KOG0712">
    <property type="taxonomic scope" value="Eukaryota"/>
</dbReference>
<dbReference type="InterPro" id="IPR004087">
    <property type="entry name" value="KH_dom"/>
</dbReference>
<evidence type="ECO:0000313" key="11">
    <source>
        <dbReference type="Proteomes" id="UP000000600"/>
    </source>
</evidence>
<dbReference type="Proteomes" id="UP000000600">
    <property type="component" value="Unassembled WGS sequence"/>
</dbReference>
<dbReference type="PRINTS" id="PR00625">
    <property type="entry name" value="JDOMAIN"/>
</dbReference>
<dbReference type="Pfam" id="PF00226">
    <property type="entry name" value="DnaJ"/>
    <property type="match status" value="1"/>
</dbReference>
<dbReference type="CDD" id="cd22463">
    <property type="entry name" value="KH-I_RCF3_like_rpt5"/>
    <property type="match status" value="1"/>
</dbReference>
<dbReference type="InterPro" id="IPR044713">
    <property type="entry name" value="DNJA1/2-like"/>
</dbReference>
<dbReference type="eggNOG" id="KOG1676">
    <property type="taxonomic scope" value="Eukaryota"/>
</dbReference>
<evidence type="ECO:0000256" key="6">
    <source>
        <dbReference type="PROSITE-ProRule" id="PRU00546"/>
    </source>
</evidence>
<evidence type="ECO:0000256" key="3">
    <source>
        <dbReference type="ARBA" id="ARBA00022771"/>
    </source>
</evidence>
<dbReference type="Pfam" id="PF01556">
    <property type="entry name" value="DnaJ_C"/>
    <property type="match status" value="1"/>
</dbReference>
<dbReference type="EMBL" id="CT868041">
    <property type="protein sequence ID" value="CAK66033.1"/>
    <property type="molecule type" value="Genomic_DNA"/>
</dbReference>
<keyword evidence="5" id="KW-0694">RNA-binding</keyword>
<dbReference type="PROSITE" id="PS00636">
    <property type="entry name" value="DNAJ_1"/>
    <property type="match status" value="1"/>
</dbReference>
<dbReference type="InterPro" id="IPR002939">
    <property type="entry name" value="DnaJ_C"/>
</dbReference>
<organism evidence="10 11">
    <name type="scientific">Paramecium tetraurelia</name>
    <dbReference type="NCBI Taxonomy" id="5888"/>
    <lineage>
        <taxon>Eukaryota</taxon>
        <taxon>Sar</taxon>
        <taxon>Alveolata</taxon>
        <taxon>Ciliophora</taxon>
        <taxon>Intramacronucleata</taxon>
        <taxon>Oligohymenophorea</taxon>
        <taxon>Peniculida</taxon>
        <taxon>Parameciidae</taxon>
        <taxon>Paramecium</taxon>
    </lineage>
</organism>
<dbReference type="SMART" id="SM00322">
    <property type="entry name" value="KH"/>
    <property type="match status" value="3"/>
</dbReference>
<feature type="region of interest" description="Disordered" evidence="7">
    <location>
        <begin position="160"/>
        <end position="179"/>
    </location>
</feature>
<feature type="domain" description="J" evidence="8">
    <location>
        <begin position="542"/>
        <end position="607"/>
    </location>
</feature>
<dbReference type="RefSeq" id="XP_001433430.1">
    <property type="nucleotide sequence ID" value="XM_001433393.1"/>
</dbReference>
<name>A0C5G6_PARTE</name>
<reference evidence="10 11" key="1">
    <citation type="journal article" date="2006" name="Nature">
        <title>Global trends of whole-genome duplications revealed by the ciliate Paramecium tetraurelia.</title>
        <authorList>
            <consortium name="Genoscope"/>
            <person name="Aury J.-M."/>
            <person name="Jaillon O."/>
            <person name="Duret L."/>
            <person name="Noel B."/>
            <person name="Jubin C."/>
            <person name="Porcel B.M."/>
            <person name="Segurens B."/>
            <person name="Daubin V."/>
            <person name="Anthouard V."/>
            <person name="Aiach N."/>
            <person name="Arnaiz O."/>
            <person name="Billaut A."/>
            <person name="Beisson J."/>
            <person name="Blanc I."/>
            <person name="Bouhouche K."/>
            <person name="Camara F."/>
            <person name="Duharcourt S."/>
            <person name="Guigo R."/>
            <person name="Gogendeau D."/>
            <person name="Katinka M."/>
            <person name="Keller A.-M."/>
            <person name="Kissmehl R."/>
            <person name="Klotz C."/>
            <person name="Koll F."/>
            <person name="Le Moue A."/>
            <person name="Lepere C."/>
            <person name="Malinsky S."/>
            <person name="Nowacki M."/>
            <person name="Nowak J.K."/>
            <person name="Plattner H."/>
            <person name="Poulain J."/>
            <person name="Ruiz F."/>
            <person name="Serrano V."/>
            <person name="Zagulski M."/>
            <person name="Dessen P."/>
            <person name="Betermier M."/>
            <person name="Weissenbach J."/>
            <person name="Scarpelli C."/>
            <person name="Schachter V."/>
            <person name="Sperling L."/>
            <person name="Meyer E."/>
            <person name="Cohen J."/>
            <person name="Wincker P."/>
        </authorList>
    </citation>
    <scope>NUCLEOTIDE SEQUENCE [LARGE SCALE GENOMIC DNA]</scope>
    <source>
        <strain evidence="10 11">Stock d4-2</strain>
    </source>
</reference>
<feature type="compositionally biased region" description="Low complexity" evidence="7">
    <location>
        <begin position="224"/>
        <end position="238"/>
    </location>
</feature>
<keyword evidence="4 6" id="KW-0862">Zinc</keyword>
<feature type="zinc finger region" description="CR-type" evidence="6">
    <location>
        <begin position="632"/>
        <end position="717"/>
    </location>
</feature>
<feature type="compositionally biased region" description="Basic and acidic residues" evidence="7">
    <location>
        <begin position="20"/>
        <end position="46"/>
    </location>
</feature>
<gene>
    <name evidence="10" type="ORF">GSPATT00006532001</name>
</gene>
<keyword evidence="1 6" id="KW-0479">Metal-binding</keyword>
<dbReference type="KEGG" id="ptm:GSPATT00006532001"/>
<dbReference type="GO" id="GO:0030544">
    <property type="term" value="F:Hsp70 protein binding"/>
    <property type="evidence" value="ECO:0007669"/>
    <property type="project" value="InterPro"/>
</dbReference>
<dbReference type="InterPro" id="IPR055256">
    <property type="entry name" value="KH_1_KHDC4/BBP-like"/>
</dbReference>
<dbReference type="InParanoid" id="A0C5G6"/>
<dbReference type="CDD" id="cd10719">
    <property type="entry name" value="DnaJ_zf"/>
    <property type="match status" value="1"/>
</dbReference>
<dbReference type="PROSITE" id="PS51188">
    <property type="entry name" value="ZF_CR"/>
    <property type="match status" value="1"/>
</dbReference>
<dbReference type="InterPro" id="IPR036410">
    <property type="entry name" value="HSP_DnaJ_Cys-rich_dom_sf"/>
</dbReference>
<keyword evidence="3 6" id="KW-0863">Zinc-finger</keyword>
<evidence type="ECO:0008006" key="12">
    <source>
        <dbReference type="Google" id="ProtNLM"/>
    </source>
</evidence>
<dbReference type="HOGENOM" id="CLU_356978_0_0_1"/>
<evidence type="ECO:0000256" key="7">
    <source>
        <dbReference type="SAM" id="MobiDB-lite"/>
    </source>
</evidence>
<dbReference type="OrthoDB" id="313257at2759"/>
<dbReference type="InterPro" id="IPR001623">
    <property type="entry name" value="DnaJ_domain"/>
</dbReference>
<dbReference type="PROSITE" id="PS50076">
    <property type="entry name" value="DNAJ_2"/>
    <property type="match status" value="1"/>
</dbReference>
<dbReference type="InterPro" id="IPR018253">
    <property type="entry name" value="DnaJ_domain_CS"/>
</dbReference>
<dbReference type="AlphaFoldDB" id="A0C5G6"/>
<dbReference type="SMART" id="SM00271">
    <property type="entry name" value="DnaJ"/>
    <property type="match status" value="1"/>
</dbReference>
<dbReference type="PROSITE" id="PS50084">
    <property type="entry name" value="KH_TYPE_1"/>
    <property type="match status" value="3"/>
</dbReference>
<feature type="region of interest" description="Disordered" evidence="7">
    <location>
        <begin position="1"/>
        <end position="84"/>
    </location>
</feature>
<dbReference type="InterPro" id="IPR036612">
    <property type="entry name" value="KH_dom_type_1_sf"/>
</dbReference>
<dbReference type="SUPFAM" id="SSF46565">
    <property type="entry name" value="Chaperone J-domain"/>
    <property type="match status" value="1"/>
</dbReference>
<dbReference type="SUPFAM" id="SSF57938">
    <property type="entry name" value="DnaJ/Hsp40 cysteine-rich domain"/>
    <property type="match status" value="1"/>
</dbReference>
<dbReference type="CDD" id="cd06257">
    <property type="entry name" value="DnaJ"/>
    <property type="match status" value="1"/>
</dbReference>
<dbReference type="Pfam" id="PF00013">
    <property type="entry name" value="KH_1"/>
    <property type="match status" value="2"/>
</dbReference>
<dbReference type="GO" id="GO:0003729">
    <property type="term" value="F:mRNA binding"/>
    <property type="evidence" value="ECO:0000318"/>
    <property type="project" value="GO_Central"/>
</dbReference>
<sequence>MGKGKKQSRSRTPKKKNRSKSKEKQRSRSKEKKQSKSKERDRKKVETGLGRSTGWGVASQPKTGNTDDFLRDMYNNPKTSATPQTAQALIVPQSHTMQTQMQYTFVPGMNPTILKMLNDPTKVRRKIKIPPDLSFNYIGLIIGPKGVSQKKLEEETGAKILVRGRGSQKPEQPPQPDDDEDLHVLVVAETPQQAANACDRIERILLADADELQRYRQEQMKLIAQSQQTPTTAQPIAQTGGGDPSDLSMTTPYGPPSKDAYVYPVPNEFVGLVIGVKGETIQQLKEKSGCKNVQVAADSAPGSQTRNVFIVGDPDCVKKCQGLLQEIIDTQRKVRTAPGAKKIEFQVHDQFVALIIGKKGVTIKAISERSGAFVAITQSPDYQVRPDHKAFVLSGTEEQLNIAIREIETLLEGAKKAYFAKTCVDPSTINIPTPLLINPPNALANYQITNNEMAPQQTMPEFRTPDEQGKFNSYTNYLFLIYSGLLKITVNANYANAILHDDTSITGSCRRKNDYEWTQKYYHLKYMYVYLFILLTIISPQDYYKLLELSPEASDNDIKKAFRKLSVTYNPDKNPGDKQATKRFQDINKAYEILTDPEKKMIYDFYGEEGLTNPQYQQTQGSQWLSRKSSHPRRIRIYFTKENLCKQCKETGSKDGTLKICKHCNGRGQRMQNVNMGIGFAVQMQTTCDKCGGRCKITNCRGNRVQQTSKTLQIEVEKDMTDGQTIVFKEKANKVLIISQEIQMKHPLFERKGIDLYMDMEIFLKELSIWTIIMLKLKKAENHPTI</sequence>
<feature type="compositionally biased region" description="Basic residues" evidence="7">
    <location>
        <begin position="1"/>
        <end position="19"/>
    </location>
</feature>
<dbReference type="SUPFAM" id="SSF54791">
    <property type="entry name" value="Eukaryotic type KH-domain (KH-domain type I)"/>
    <property type="match status" value="3"/>
</dbReference>
<dbReference type="InterPro" id="IPR036869">
    <property type="entry name" value="J_dom_sf"/>
</dbReference>
<evidence type="ECO:0000256" key="5">
    <source>
        <dbReference type="PROSITE-ProRule" id="PRU00117"/>
    </source>
</evidence>
<dbReference type="GO" id="GO:0051082">
    <property type="term" value="F:unfolded protein binding"/>
    <property type="evidence" value="ECO:0007669"/>
    <property type="project" value="InterPro"/>
</dbReference>
<proteinExistence type="predicted"/>
<dbReference type="GO" id="GO:0005634">
    <property type="term" value="C:nucleus"/>
    <property type="evidence" value="ECO:0000318"/>
    <property type="project" value="GO_Central"/>
</dbReference>
<dbReference type="Gene3D" id="2.10.230.10">
    <property type="entry name" value="Heat shock protein DnaJ, cysteine-rich domain"/>
    <property type="match status" value="1"/>
</dbReference>